<name>A0A420YKV9_9PEZI</name>
<feature type="signal peptide" evidence="7">
    <location>
        <begin position="1"/>
        <end position="18"/>
    </location>
</feature>
<protein>
    <submittedName>
        <fullName evidence="8">Protein required for ethanol metabolism</fullName>
    </submittedName>
</protein>
<comment type="caution">
    <text evidence="8">The sequence shown here is derived from an EMBL/GenBank/DDBJ whole genome shotgun (WGS) entry which is preliminary data.</text>
</comment>
<reference evidence="8 9" key="1">
    <citation type="submission" date="2018-08" db="EMBL/GenBank/DDBJ databases">
        <title>Draft genome of the lignicolous fungus Coniochaeta pulveracea.</title>
        <authorList>
            <person name="Borstlap C.J."/>
            <person name="De Witt R.N."/>
            <person name="Botha A."/>
            <person name="Volschenk H."/>
        </authorList>
    </citation>
    <scope>NUCLEOTIDE SEQUENCE [LARGE SCALE GENOMIC DNA]</scope>
    <source>
        <strain evidence="8 9">CAB683</strain>
    </source>
</reference>
<accession>A0A420YKV9</accession>
<organism evidence="8 9">
    <name type="scientific">Coniochaeta pulveracea</name>
    <dbReference type="NCBI Taxonomy" id="177199"/>
    <lineage>
        <taxon>Eukaryota</taxon>
        <taxon>Fungi</taxon>
        <taxon>Dikarya</taxon>
        <taxon>Ascomycota</taxon>
        <taxon>Pezizomycotina</taxon>
        <taxon>Sordariomycetes</taxon>
        <taxon>Sordariomycetidae</taxon>
        <taxon>Coniochaetales</taxon>
        <taxon>Coniochaetaceae</taxon>
        <taxon>Coniochaeta</taxon>
    </lineage>
</organism>
<keyword evidence="3" id="KW-0812">Transmembrane</keyword>
<feature type="chain" id="PRO_5019310810" evidence="7">
    <location>
        <begin position="19"/>
        <end position="225"/>
    </location>
</feature>
<comment type="similarity">
    <text evidence="2 6">Belongs to the peroxisomal membrane protein PXMP2/4 family.</text>
</comment>
<keyword evidence="9" id="KW-1185">Reference proteome</keyword>
<evidence type="ECO:0000256" key="7">
    <source>
        <dbReference type="SAM" id="SignalP"/>
    </source>
</evidence>
<dbReference type="PANTHER" id="PTHR11266">
    <property type="entry name" value="PEROXISOMAL MEMBRANE PROTEIN 2, PXMP2 MPV17"/>
    <property type="match status" value="1"/>
</dbReference>
<sequence length="225" mass="24980">MLAWYQARLAARPLLTQAVTTSVLFAVGDITAQQVVEKRGLKKHDLTRTGRMALYGGGSYSPDPHHLSLFQHLTNSQPTVIFGPAAATWFKFLQKNVNLRNANSTILARVALDQGVFAPVFISVFLSSMAVLEGTSPKAKLEASYVPALTANYMIWPFVQLVNFKFVPLQHRVLFVNLISIGWNCYLSFLNSGASKKREGLVEEVEEVVDDVKSEVKREVKVLKA</sequence>
<dbReference type="Proteomes" id="UP000275385">
    <property type="component" value="Unassembled WGS sequence"/>
</dbReference>
<evidence type="ECO:0000256" key="3">
    <source>
        <dbReference type="ARBA" id="ARBA00022692"/>
    </source>
</evidence>
<proteinExistence type="inferred from homology"/>
<dbReference type="InterPro" id="IPR007248">
    <property type="entry name" value="Mpv17_PMP22"/>
</dbReference>
<dbReference type="OrthoDB" id="430207at2759"/>
<evidence type="ECO:0000256" key="1">
    <source>
        <dbReference type="ARBA" id="ARBA00004141"/>
    </source>
</evidence>
<dbReference type="AlphaFoldDB" id="A0A420YKV9"/>
<dbReference type="EMBL" id="QVQW01000004">
    <property type="protein sequence ID" value="RKU48514.1"/>
    <property type="molecule type" value="Genomic_DNA"/>
</dbReference>
<keyword evidence="5" id="KW-0472">Membrane</keyword>
<comment type="subcellular location">
    <subcellularLocation>
        <location evidence="1">Membrane</location>
        <topology evidence="1">Multi-pass membrane protein</topology>
    </subcellularLocation>
</comment>
<evidence type="ECO:0000313" key="9">
    <source>
        <dbReference type="Proteomes" id="UP000275385"/>
    </source>
</evidence>
<gene>
    <name evidence="8" type="primary">SYM1</name>
    <name evidence="8" type="ORF">DL546_006443</name>
</gene>
<dbReference type="PANTHER" id="PTHR11266:SF17">
    <property type="entry name" value="PROTEIN MPV17"/>
    <property type="match status" value="1"/>
</dbReference>
<dbReference type="STRING" id="177199.A0A420YKV9"/>
<evidence type="ECO:0000256" key="2">
    <source>
        <dbReference type="ARBA" id="ARBA00006824"/>
    </source>
</evidence>
<evidence type="ECO:0000256" key="4">
    <source>
        <dbReference type="ARBA" id="ARBA00022989"/>
    </source>
</evidence>
<dbReference type="GO" id="GO:0016020">
    <property type="term" value="C:membrane"/>
    <property type="evidence" value="ECO:0007669"/>
    <property type="project" value="UniProtKB-SubCell"/>
</dbReference>
<evidence type="ECO:0000313" key="8">
    <source>
        <dbReference type="EMBL" id="RKU48514.1"/>
    </source>
</evidence>
<keyword evidence="4" id="KW-1133">Transmembrane helix</keyword>
<evidence type="ECO:0000256" key="5">
    <source>
        <dbReference type="ARBA" id="ARBA00023136"/>
    </source>
</evidence>
<dbReference type="Pfam" id="PF04117">
    <property type="entry name" value="Mpv17_PMP22"/>
    <property type="match status" value="1"/>
</dbReference>
<evidence type="ECO:0000256" key="6">
    <source>
        <dbReference type="RuleBase" id="RU363053"/>
    </source>
</evidence>
<keyword evidence="7" id="KW-0732">Signal</keyword>
<dbReference type="GO" id="GO:0005739">
    <property type="term" value="C:mitochondrion"/>
    <property type="evidence" value="ECO:0007669"/>
    <property type="project" value="TreeGrafter"/>
</dbReference>